<dbReference type="EMBL" id="JBGEHV010000048">
    <property type="protein sequence ID" value="MEY8042082.1"/>
    <property type="molecule type" value="Genomic_DNA"/>
</dbReference>
<gene>
    <name evidence="5" type="ORF">AB8O55_21935</name>
</gene>
<dbReference type="Gene3D" id="1.10.10.10">
    <property type="entry name" value="Winged helix-like DNA-binding domain superfamily/Winged helix DNA-binding domain"/>
    <property type="match status" value="1"/>
</dbReference>
<sequence>MGRTERGAALGPLESEVMDVLWRGSDAVPVRGVLTELNRDRTSPLAYTTVMTVLSRLAERGVVRRRPAGRGYAYEAAASSPAEIAVRRLLDDYGDAALVSFVDQVDADEHLRSRLRRLVDGG</sequence>
<accession>A0ABV4CQ84</accession>
<dbReference type="Pfam" id="PF03965">
    <property type="entry name" value="Penicillinase_R"/>
    <property type="match status" value="1"/>
</dbReference>
<keyword evidence="2" id="KW-0805">Transcription regulation</keyword>
<name>A0ABV4CQ84_9PSEU</name>
<keyword evidence="6" id="KW-1185">Reference proteome</keyword>
<dbReference type="RefSeq" id="WP_345362954.1">
    <property type="nucleotide sequence ID" value="NZ_BAABII010000007.1"/>
</dbReference>
<dbReference type="Proteomes" id="UP001564626">
    <property type="component" value="Unassembled WGS sequence"/>
</dbReference>
<dbReference type="InterPro" id="IPR036390">
    <property type="entry name" value="WH_DNA-bd_sf"/>
</dbReference>
<evidence type="ECO:0000256" key="4">
    <source>
        <dbReference type="ARBA" id="ARBA00023163"/>
    </source>
</evidence>
<evidence type="ECO:0000256" key="2">
    <source>
        <dbReference type="ARBA" id="ARBA00023015"/>
    </source>
</evidence>
<dbReference type="InterPro" id="IPR036388">
    <property type="entry name" value="WH-like_DNA-bd_sf"/>
</dbReference>
<keyword evidence="4" id="KW-0804">Transcription</keyword>
<evidence type="ECO:0000256" key="1">
    <source>
        <dbReference type="ARBA" id="ARBA00011046"/>
    </source>
</evidence>
<reference evidence="5 6" key="1">
    <citation type="submission" date="2024-08" db="EMBL/GenBank/DDBJ databases">
        <title>Genome mining of Saccharopolyspora cebuensis PGLac3 from Nigerian medicinal plant.</title>
        <authorList>
            <person name="Ezeobiora C.E."/>
            <person name="Igbokwe N.H."/>
            <person name="Amin D.H."/>
            <person name="Mendie U.E."/>
        </authorList>
    </citation>
    <scope>NUCLEOTIDE SEQUENCE [LARGE SCALE GENOMIC DNA]</scope>
    <source>
        <strain evidence="5 6">PGLac3</strain>
    </source>
</reference>
<evidence type="ECO:0000313" key="5">
    <source>
        <dbReference type="EMBL" id="MEY8042082.1"/>
    </source>
</evidence>
<proteinExistence type="inferred from homology"/>
<comment type="similarity">
    <text evidence="1">Belongs to the BlaI transcriptional regulatory family.</text>
</comment>
<keyword evidence="3" id="KW-0238">DNA-binding</keyword>
<evidence type="ECO:0000256" key="3">
    <source>
        <dbReference type="ARBA" id="ARBA00023125"/>
    </source>
</evidence>
<dbReference type="SUPFAM" id="SSF46785">
    <property type="entry name" value="Winged helix' DNA-binding domain"/>
    <property type="match status" value="1"/>
</dbReference>
<protein>
    <submittedName>
        <fullName evidence="5">BlaI/MecI/CopY family transcriptional regulator</fullName>
    </submittedName>
</protein>
<comment type="caution">
    <text evidence="5">The sequence shown here is derived from an EMBL/GenBank/DDBJ whole genome shotgun (WGS) entry which is preliminary data.</text>
</comment>
<organism evidence="5 6">
    <name type="scientific">Saccharopolyspora cebuensis</name>
    <dbReference type="NCBI Taxonomy" id="418759"/>
    <lineage>
        <taxon>Bacteria</taxon>
        <taxon>Bacillati</taxon>
        <taxon>Actinomycetota</taxon>
        <taxon>Actinomycetes</taxon>
        <taxon>Pseudonocardiales</taxon>
        <taxon>Pseudonocardiaceae</taxon>
        <taxon>Saccharopolyspora</taxon>
    </lineage>
</organism>
<evidence type="ECO:0000313" key="6">
    <source>
        <dbReference type="Proteomes" id="UP001564626"/>
    </source>
</evidence>
<dbReference type="InterPro" id="IPR005650">
    <property type="entry name" value="BlaI_family"/>
</dbReference>